<evidence type="ECO:0000256" key="1">
    <source>
        <dbReference type="ARBA" id="ARBA00010951"/>
    </source>
</evidence>
<feature type="binding site" evidence="8">
    <location>
        <position position="30"/>
    </location>
    <ligand>
        <name>Zn(2+)</name>
        <dbReference type="ChEBI" id="CHEBI:29105"/>
    </ligand>
</feature>
<dbReference type="RefSeq" id="WP_011899835.1">
    <property type="nucleotide sequence ID" value="NZ_JAAVJF010000003.1"/>
</dbReference>
<evidence type="ECO:0000256" key="5">
    <source>
        <dbReference type="ARBA" id="ARBA00022833"/>
    </source>
</evidence>
<evidence type="ECO:0000313" key="11">
    <source>
        <dbReference type="EMBL" id="NYR15913.1"/>
    </source>
</evidence>
<evidence type="ECO:0000259" key="9">
    <source>
        <dbReference type="Pfam" id="PF01087"/>
    </source>
</evidence>
<dbReference type="InterPro" id="IPR036265">
    <property type="entry name" value="HIT-like_sf"/>
</dbReference>
<evidence type="ECO:0000256" key="7">
    <source>
        <dbReference type="PIRSR" id="PIRSR000808-1"/>
    </source>
</evidence>
<keyword evidence="6" id="KW-0119">Carbohydrate metabolism</keyword>
<dbReference type="PIRSF" id="PIRSF000808">
    <property type="entry name" value="GalT"/>
    <property type="match status" value="1"/>
</dbReference>
<keyword evidence="4 8" id="KW-0479">Metal-binding</keyword>
<dbReference type="GO" id="GO:0033499">
    <property type="term" value="P:galactose catabolic process via UDP-galactose, Leloir pathway"/>
    <property type="evidence" value="ECO:0007669"/>
    <property type="project" value="TreeGrafter"/>
</dbReference>
<dbReference type="GO" id="GO:0008270">
    <property type="term" value="F:zinc ion binding"/>
    <property type="evidence" value="ECO:0007669"/>
    <property type="project" value="InterPro"/>
</dbReference>
<keyword evidence="3 11" id="KW-0548">Nucleotidyltransferase</keyword>
<reference evidence="11 12" key="1">
    <citation type="journal article" date="2020" name="Nat. Commun.">
        <title>The structures of two archaeal type IV pili illuminate evolutionary relationships.</title>
        <authorList>
            <person name="Wang F."/>
            <person name="Baquero D.P."/>
            <person name="Su Z."/>
            <person name="Beltran L.C."/>
            <person name="Prangishvili D."/>
            <person name="Krupovic M."/>
            <person name="Egelman E.H."/>
        </authorList>
    </citation>
    <scope>NUCLEOTIDE SEQUENCE [LARGE SCALE GENOMIC DNA]</scope>
    <source>
        <strain evidence="11 12">2GA</strain>
    </source>
</reference>
<feature type="binding site" evidence="8">
    <location>
        <position position="86"/>
    </location>
    <ligand>
        <name>Zn(2+)</name>
        <dbReference type="ChEBI" id="CHEBI:29105"/>
    </ligand>
</feature>
<dbReference type="Pfam" id="PF02744">
    <property type="entry name" value="GalP_UDP_tr_C"/>
    <property type="match status" value="1"/>
</dbReference>
<evidence type="ECO:0000256" key="2">
    <source>
        <dbReference type="ARBA" id="ARBA00022679"/>
    </source>
</evidence>
<protein>
    <submittedName>
        <fullName evidence="11">Galactose-1-phosphate uridylyltransferase</fullName>
    </submittedName>
</protein>
<comment type="caution">
    <text evidence="11">The sequence shown here is derived from an EMBL/GenBank/DDBJ whole genome shotgun (WGS) entry which is preliminary data.</text>
</comment>
<organism evidence="11 12">
    <name type="scientific">Pyrobaculum arsenaticum</name>
    <dbReference type="NCBI Taxonomy" id="121277"/>
    <lineage>
        <taxon>Archaea</taxon>
        <taxon>Thermoproteota</taxon>
        <taxon>Thermoprotei</taxon>
        <taxon>Thermoproteales</taxon>
        <taxon>Thermoproteaceae</taxon>
        <taxon>Pyrobaculum</taxon>
    </lineage>
</organism>
<comment type="cofactor">
    <cofactor evidence="8">
        <name>Zn(2+)</name>
        <dbReference type="ChEBI" id="CHEBI:29105"/>
    </cofactor>
    <text evidence="8">Binds 1 zinc ion per subunit.</text>
</comment>
<accession>A0A7L4PB51</accession>
<evidence type="ECO:0000256" key="4">
    <source>
        <dbReference type="ARBA" id="ARBA00022723"/>
    </source>
</evidence>
<dbReference type="InterPro" id="IPR005850">
    <property type="entry name" value="GalP_Utransf_C"/>
</dbReference>
<dbReference type="Proteomes" id="UP000554766">
    <property type="component" value="Unassembled WGS sequence"/>
</dbReference>
<proteinExistence type="inferred from homology"/>
<dbReference type="PANTHER" id="PTHR11943:SF1">
    <property type="entry name" value="GALACTOSE-1-PHOSPHATE URIDYLYLTRANSFERASE"/>
    <property type="match status" value="1"/>
</dbReference>
<evidence type="ECO:0000256" key="3">
    <source>
        <dbReference type="ARBA" id="ARBA00022695"/>
    </source>
</evidence>
<dbReference type="InterPro" id="IPR005849">
    <property type="entry name" value="GalP_Utransf_N"/>
</dbReference>
<dbReference type="PANTHER" id="PTHR11943">
    <property type="entry name" value="GALACTOSE-1-PHOSPHATE URIDYLYLTRANSFERASE"/>
    <property type="match status" value="1"/>
</dbReference>
<evidence type="ECO:0000313" key="12">
    <source>
        <dbReference type="Proteomes" id="UP000554766"/>
    </source>
</evidence>
<dbReference type="GeneID" id="5055733"/>
<evidence type="ECO:0000256" key="6">
    <source>
        <dbReference type="ARBA" id="ARBA00023277"/>
    </source>
</evidence>
<feature type="binding site" evidence="8">
    <location>
        <position position="33"/>
    </location>
    <ligand>
        <name>Zn(2+)</name>
        <dbReference type="ChEBI" id="CHEBI:29105"/>
    </ligand>
</feature>
<evidence type="ECO:0000256" key="8">
    <source>
        <dbReference type="PIRSR" id="PIRSR000808-3"/>
    </source>
</evidence>
<dbReference type="EMBL" id="JAAVJF010000003">
    <property type="protein sequence ID" value="NYR15913.1"/>
    <property type="molecule type" value="Genomic_DNA"/>
</dbReference>
<feature type="binding site" evidence="8">
    <location>
        <position position="138"/>
    </location>
    <ligand>
        <name>Zn(2+)</name>
        <dbReference type="ChEBI" id="CHEBI:29105"/>
    </ligand>
</feature>
<comment type="similarity">
    <text evidence="1">Belongs to the galactose-1-phosphate uridylyltransferase type 1 family.</text>
</comment>
<dbReference type="Pfam" id="PF01087">
    <property type="entry name" value="GalP_UDP_transf"/>
    <property type="match status" value="1"/>
</dbReference>
<feature type="domain" description="Galactose-1-phosphate uridyl transferase N-terminal" evidence="9">
    <location>
        <begin position="3"/>
        <end position="150"/>
    </location>
</feature>
<dbReference type="OMA" id="CFENRGA"/>
<dbReference type="GO" id="GO:0008108">
    <property type="term" value="F:UDP-glucose:hexose-1-phosphate uridylyltransferase activity"/>
    <property type="evidence" value="ECO:0007669"/>
    <property type="project" value="InterPro"/>
</dbReference>
<dbReference type="NCBIfam" id="TIGR00209">
    <property type="entry name" value="galT_1"/>
    <property type="match status" value="1"/>
</dbReference>
<dbReference type="Gene3D" id="3.30.428.10">
    <property type="entry name" value="HIT-like"/>
    <property type="match status" value="2"/>
</dbReference>
<dbReference type="InterPro" id="IPR001937">
    <property type="entry name" value="GalP_UDPtransf1"/>
</dbReference>
<dbReference type="AlphaFoldDB" id="A0A7L4PB51"/>
<feature type="active site" description="Tele-UMP-histidine intermediate" evidence="7">
    <location>
        <position position="140"/>
    </location>
</feature>
<keyword evidence="2 11" id="KW-0808">Transferase</keyword>
<dbReference type="SUPFAM" id="SSF54197">
    <property type="entry name" value="HIT-like"/>
    <property type="match status" value="2"/>
</dbReference>
<evidence type="ECO:0000259" key="10">
    <source>
        <dbReference type="Pfam" id="PF02744"/>
    </source>
</evidence>
<gene>
    <name evidence="11" type="primary">galT</name>
    <name evidence="11" type="ORF">HC235_08195</name>
</gene>
<keyword evidence="12" id="KW-1185">Reference proteome</keyword>
<feature type="domain" description="Galactose-1-phosphate uridyl transferase C-terminal" evidence="10">
    <location>
        <begin position="172"/>
        <end position="307"/>
    </location>
</feature>
<sequence length="314" mass="35830">MEIRKNPFTEEYTLVAPHRLRRPWQPQDFCPFCPGAPETGHGWDVLIIPNKYPLLVENPPGPIGHVLFPTFPARGSTLVVVETPQHDVDDISDLPSDHVAKVLAAVVEAQRKTERDPHAVYFLFFRNKGKEIGVSLTHPHSQIYVLPVVPPRVELEMRNSEKWYKTHGQCLHCRVVSEEEGRVVYQNASWRAFVPFYARWPHEVHIYPRRHVSRLTELTPEEVSELADALKKTLCALKKATEKPMPYILVLHQAPLRQSLPYYHLHFEIYGMYRPDGKLKHAAGAELGASLYTLETTPEEAAERLRKAATTCGG</sequence>
<name>A0A7L4PB51_9CREN</name>
<keyword evidence="5 8" id="KW-0862">Zinc</keyword>
<dbReference type="UniPathway" id="UPA00214"/>
<dbReference type="GO" id="GO:0005737">
    <property type="term" value="C:cytoplasm"/>
    <property type="evidence" value="ECO:0007669"/>
    <property type="project" value="TreeGrafter"/>
</dbReference>